<feature type="chain" id="PRO_5039357830" evidence="1">
    <location>
        <begin position="26"/>
        <end position="453"/>
    </location>
</feature>
<sequence length="453" mass="50233">MKKIKMISCLSAAAMLILSCNTKENQEPDLGNATVSEAVIAAFNARYPDAQDVSWSVRGGYAVANFSTKTKASAASGDNNAWFGNLDGVWEMTETNLTIVDLPQAVSEGYLASKYGDNTVYEPMQCDKLERRDVMLPTADGKSIVVYVIKFKTVADGSTVDVYFSEEGIIVNEIAGAPDNGYEDQLPQEPAASISQYLQANILDKGGRVIEVDAENGGTEVEAILDNRKLELYFDNAENWVYTKTDYYDVNTDNGIPVEVVATLKKSSHYSETVRVDDIEKVETNEANDSKTWWMFELETRWSEIKVYINGVSPYDELTEKPVIDMGESGGLPAGGDIEAFIKGKYPEATIAGREYDDGFLEVTIKDGGLWKELKFNAKNEWIRTEWEIKKGDMPEAVSNAVTTSGYTVSDDEVEVVETPDSKYYKVEVEKGGREYNLHIDESGNILLTENDD</sequence>
<dbReference type="EMBL" id="JADIMQ010000058">
    <property type="protein sequence ID" value="MBO8448440.1"/>
    <property type="molecule type" value="Genomic_DNA"/>
</dbReference>
<evidence type="ECO:0000313" key="3">
    <source>
        <dbReference type="EMBL" id="MBO8448440.1"/>
    </source>
</evidence>
<feature type="domain" description="Putative beta-lactamase-inhibitor-like PepSY-like" evidence="2">
    <location>
        <begin position="77"/>
        <end position="170"/>
    </location>
</feature>
<accession>A0A9D9HBU6</accession>
<feature type="signal peptide" evidence="1">
    <location>
        <begin position="1"/>
        <end position="25"/>
    </location>
</feature>
<evidence type="ECO:0000313" key="4">
    <source>
        <dbReference type="Proteomes" id="UP000810252"/>
    </source>
</evidence>
<dbReference type="AlphaFoldDB" id="A0A9D9HBU6"/>
<feature type="domain" description="Putative beta-lactamase-inhibitor-like PepSY-like" evidence="2">
    <location>
        <begin position="362"/>
        <end position="447"/>
    </location>
</feature>
<proteinExistence type="predicted"/>
<dbReference type="InterPro" id="IPR021533">
    <property type="entry name" value="PepSY-like"/>
</dbReference>
<dbReference type="Proteomes" id="UP000810252">
    <property type="component" value="Unassembled WGS sequence"/>
</dbReference>
<reference evidence="3" key="1">
    <citation type="submission" date="2020-10" db="EMBL/GenBank/DDBJ databases">
        <authorList>
            <person name="Gilroy R."/>
        </authorList>
    </citation>
    <scope>NUCLEOTIDE SEQUENCE</scope>
    <source>
        <strain evidence="3">20514</strain>
    </source>
</reference>
<organism evidence="3 4">
    <name type="scientific">Candidatus Cryptobacteroides merdigallinarum</name>
    <dbReference type="NCBI Taxonomy" id="2840770"/>
    <lineage>
        <taxon>Bacteria</taxon>
        <taxon>Pseudomonadati</taxon>
        <taxon>Bacteroidota</taxon>
        <taxon>Bacteroidia</taxon>
        <taxon>Bacteroidales</taxon>
        <taxon>Candidatus Cryptobacteroides</taxon>
    </lineage>
</organism>
<dbReference type="SUPFAM" id="SSF160574">
    <property type="entry name" value="BT0923-like"/>
    <property type="match status" value="3"/>
</dbReference>
<comment type="caution">
    <text evidence="3">The sequence shown here is derived from an EMBL/GenBank/DDBJ whole genome shotgun (WGS) entry which is preliminary data.</text>
</comment>
<dbReference type="Gene3D" id="3.10.450.360">
    <property type="match status" value="3"/>
</dbReference>
<dbReference type="Pfam" id="PF11396">
    <property type="entry name" value="PepSY_like"/>
    <property type="match status" value="3"/>
</dbReference>
<gene>
    <name evidence="3" type="ORF">IAC29_04125</name>
</gene>
<keyword evidence="1" id="KW-0732">Signal</keyword>
<reference evidence="3" key="2">
    <citation type="journal article" date="2021" name="PeerJ">
        <title>Extensive microbial diversity within the chicken gut microbiome revealed by metagenomics and culture.</title>
        <authorList>
            <person name="Gilroy R."/>
            <person name="Ravi A."/>
            <person name="Getino M."/>
            <person name="Pursley I."/>
            <person name="Horton D.L."/>
            <person name="Alikhan N.F."/>
            <person name="Baker D."/>
            <person name="Gharbi K."/>
            <person name="Hall N."/>
            <person name="Watson M."/>
            <person name="Adriaenssens E.M."/>
            <person name="Foster-Nyarko E."/>
            <person name="Jarju S."/>
            <person name="Secka A."/>
            <person name="Antonio M."/>
            <person name="Oren A."/>
            <person name="Chaudhuri R.R."/>
            <person name="La Ragione R."/>
            <person name="Hildebrand F."/>
            <person name="Pallen M.J."/>
        </authorList>
    </citation>
    <scope>NUCLEOTIDE SEQUENCE</scope>
    <source>
        <strain evidence="3">20514</strain>
    </source>
</reference>
<evidence type="ECO:0000259" key="2">
    <source>
        <dbReference type="Pfam" id="PF11396"/>
    </source>
</evidence>
<name>A0A9D9HBU6_9BACT</name>
<evidence type="ECO:0000256" key="1">
    <source>
        <dbReference type="SAM" id="SignalP"/>
    </source>
</evidence>
<dbReference type="PROSITE" id="PS51257">
    <property type="entry name" value="PROKAR_LIPOPROTEIN"/>
    <property type="match status" value="1"/>
</dbReference>
<feature type="domain" description="Putative beta-lactamase-inhibitor-like PepSY-like" evidence="2">
    <location>
        <begin position="221"/>
        <end position="289"/>
    </location>
</feature>
<protein>
    <submittedName>
        <fullName evidence="3">PepSY-like domain-containing protein</fullName>
    </submittedName>
</protein>